<comment type="similarity">
    <text evidence="2">Belongs to the BCCT transporter (TC 2.A.15) family.</text>
</comment>
<evidence type="ECO:0000256" key="4">
    <source>
        <dbReference type="ARBA" id="ARBA00022475"/>
    </source>
</evidence>
<organism evidence="9 10">
    <name type="scientific">Synergistes jonesii</name>
    <dbReference type="NCBI Taxonomy" id="2754"/>
    <lineage>
        <taxon>Bacteria</taxon>
        <taxon>Thermotogati</taxon>
        <taxon>Synergistota</taxon>
        <taxon>Synergistia</taxon>
        <taxon>Synergistales</taxon>
        <taxon>Synergistaceae</taxon>
        <taxon>Synergistes</taxon>
    </lineage>
</organism>
<evidence type="ECO:0000256" key="3">
    <source>
        <dbReference type="ARBA" id="ARBA00022448"/>
    </source>
</evidence>
<keyword evidence="6 8" id="KW-1133">Transmembrane helix</keyword>
<feature type="transmembrane region" description="Helical" evidence="8">
    <location>
        <begin position="316"/>
        <end position="334"/>
    </location>
</feature>
<proteinExistence type="inferred from homology"/>
<feature type="transmembrane region" description="Helical" evidence="8">
    <location>
        <begin position="143"/>
        <end position="161"/>
    </location>
</feature>
<keyword evidence="4" id="KW-1003">Cell membrane</keyword>
<dbReference type="InterPro" id="IPR000060">
    <property type="entry name" value="BCCT_transptr"/>
</dbReference>
<keyword evidence="3" id="KW-0813">Transport</keyword>
<feature type="transmembrane region" description="Helical" evidence="8">
    <location>
        <begin position="43"/>
        <end position="66"/>
    </location>
</feature>
<feature type="transmembrane region" description="Helical" evidence="8">
    <location>
        <begin position="181"/>
        <end position="208"/>
    </location>
</feature>
<feature type="transmembrane region" description="Helical" evidence="8">
    <location>
        <begin position="406"/>
        <end position="433"/>
    </location>
</feature>
<evidence type="ECO:0000256" key="8">
    <source>
        <dbReference type="SAM" id="Phobius"/>
    </source>
</evidence>
<dbReference type="GO" id="GO:0005886">
    <property type="term" value="C:plasma membrane"/>
    <property type="evidence" value="ECO:0007669"/>
    <property type="project" value="UniProtKB-SubCell"/>
</dbReference>
<protein>
    <recommendedName>
        <fullName evidence="11">BCCT transporter</fullName>
    </recommendedName>
</protein>
<dbReference type="OrthoDB" id="9775735at2"/>
<dbReference type="PANTHER" id="PTHR30047:SF7">
    <property type="entry name" value="HIGH-AFFINITY CHOLINE TRANSPORT PROTEIN"/>
    <property type="match status" value="1"/>
</dbReference>
<keyword evidence="7 8" id="KW-0472">Membrane</keyword>
<dbReference type="GO" id="GO:0022857">
    <property type="term" value="F:transmembrane transporter activity"/>
    <property type="evidence" value="ECO:0007669"/>
    <property type="project" value="InterPro"/>
</dbReference>
<feature type="transmembrane region" description="Helical" evidence="8">
    <location>
        <begin position="470"/>
        <end position="492"/>
    </location>
</feature>
<evidence type="ECO:0000256" key="7">
    <source>
        <dbReference type="ARBA" id="ARBA00023136"/>
    </source>
</evidence>
<feature type="transmembrane region" description="Helical" evidence="8">
    <location>
        <begin position="86"/>
        <end position="107"/>
    </location>
</feature>
<comment type="subcellular location">
    <subcellularLocation>
        <location evidence="1">Cell membrane</location>
        <topology evidence="1">Multi-pass membrane protein</topology>
    </subcellularLocation>
</comment>
<evidence type="ECO:0000313" key="9">
    <source>
        <dbReference type="EMBL" id="KEJ91329.1"/>
    </source>
</evidence>
<dbReference type="STRING" id="2754.EH55_10815"/>
<evidence type="ECO:0000256" key="6">
    <source>
        <dbReference type="ARBA" id="ARBA00022989"/>
    </source>
</evidence>
<evidence type="ECO:0000256" key="5">
    <source>
        <dbReference type="ARBA" id="ARBA00022692"/>
    </source>
</evidence>
<feature type="transmembrane region" description="Helical" evidence="8">
    <location>
        <begin position="346"/>
        <end position="365"/>
    </location>
</feature>
<comment type="caution">
    <text evidence="9">The sequence shown here is derived from an EMBL/GenBank/DDBJ whole genome shotgun (WGS) entry which is preliminary data.</text>
</comment>
<accession>A0A073INJ1</accession>
<gene>
    <name evidence="9" type="ORF">EH55_10815</name>
</gene>
<feature type="transmembrane region" description="Helical" evidence="8">
    <location>
        <begin position="228"/>
        <end position="248"/>
    </location>
</feature>
<dbReference type="PANTHER" id="PTHR30047">
    <property type="entry name" value="HIGH-AFFINITY CHOLINE TRANSPORT PROTEIN-RELATED"/>
    <property type="match status" value="1"/>
</dbReference>
<dbReference type="EMBL" id="JMKI01000051">
    <property type="protein sequence ID" value="KEJ91329.1"/>
    <property type="molecule type" value="Genomic_DNA"/>
</dbReference>
<sequence length="525" mass="57352">MFNVLNKKLFVPVAIILGALFIFGITCRDAFCNLASLVLNWGLLNLSWCILGLTAIMGVILLCMVFSDFGKKIIGGADAKPLYSTFTWIAMAICSSIGIAMMFYAVVEPLGYFYAPPVYLGIQAETNAAALNAVAQSTFHWSLMYYAIQIFWGIVIVYMSINKGLPFRPSAALYPLVKNKIFGLSGTVIDILCCVSLVCGTITCFGLGTMQFSTGLAYVSGFEVSNMLYFFVVVAVTICFSFSSARGISKGMAILSNLNTYLYMILLAFLIIFGPTVKLFELLLGSLGTLCNNFFPAMFNGDFIGTTNNFANFNTSYYFIWTLVFSPVAGMFYAKIARGRSIRTFIIVNWLVPTAFILVWFNMWGGCAIYQQFFNHAKISEIIAEWGAPVANFALLDVMPLRILTIPATLIAVIIGFMTMADALTGIVASMTVKKSRAEAAPIPVRLFWGFLTGGLTLICLFVLDKVGTVALQSLAVAAGIPLLVVTTLVCYGSIKLITGEVDHIIDETQEGREALELTAKETEE</sequence>
<feature type="transmembrane region" description="Helical" evidence="8">
    <location>
        <begin position="445"/>
        <end position="464"/>
    </location>
</feature>
<evidence type="ECO:0000256" key="1">
    <source>
        <dbReference type="ARBA" id="ARBA00004651"/>
    </source>
</evidence>
<dbReference type="eggNOG" id="COG1292">
    <property type="taxonomic scope" value="Bacteria"/>
</dbReference>
<dbReference type="AlphaFoldDB" id="A0A073INJ1"/>
<dbReference type="GeneID" id="90984481"/>
<evidence type="ECO:0008006" key="11">
    <source>
        <dbReference type="Google" id="ProtNLM"/>
    </source>
</evidence>
<feature type="transmembrane region" description="Helical" evidence="8">
    <location>
        <begin position="9"/>
        <end position="31"/>
    </location>
</feature>
<keyword evidence="5 8" id="KW-0812">Transmembrane</keyword>
<feature type="transmembrane region" description="Helical" evidence="8">
    <location>
        <begin position="260"/>
        <end position="280"/>
    </location>
</feature>
<evidence type="ECO:0000256" key="2">
    <source>
        <dbReference type="ARBA" id="ARBA00005658"/>
    </source>
</evidence>
<dbReference type="RefSeq" id="WP_037978110.1">
    <property type="nucleotide sequence ID" value="NZ_JMKI01000051.1"/>
</dbReference>
<evidence type="ECO:0000313" key="10">
    <source>
        <dbReference type="Proteomes" id="UP000027665"/>
    </source>
</evidence>
<dbReference type="Pfam" id="PF02028">
    <property type="entry name" value="BCCT"/>
    <property type="match status" value="1"/>
</dbReference>
<keyword evidence="10" id="KW-1185">Reference proteome</keyword>
<name>A0A073INJ1_9BACT</name>
<dbReference type="Proteomes" id="UP000027665">
    <property type="component" value="Unassembled WGS sequence"/>
</dbReference>
<reference evidence="9 10" key="1">
    <citation type="submission" date="2014-04" db="EMBL/GenBank/DDBJ databases">
        <title>Draft Genome Sequence of Synergistes jonesii.</title>
        <authorList>
            <person name="Coil D.A."/>
            <person name="Eisen J.A."/>
            <person name="Holland-Moritz H.E."/>
        </authorList>
    </citation>
    <scope>NUCLEOTIDE SEQUENCE [LARGE SCALE GENOMIC DNA]</scope>
    <source>
        <strain evidence="9 10">78-1</strain>
    </source>
</reference>